<keyword evidence="2 4" id="KW-0472">Membrane</keyword>
<dbReference type="EMBL" id="SUYD01000004">
    <property type="protein sequence ID" value="MBE6265747.1"/>
    <property type="molecule type" value="Genomic_DNA"/>
</dbReference>
<dbReference type="Proteomes" id="UP000763088">
    <property type="component" value="Unassembled WGS sequence"/>
</dbReference>
<keyword evidence="3" id="KW-0998">Cell outer membrane</keyword>
<feature type="signal peptide" evidence="7">
    <location>
        <begin position="1"/>
        <end position="26"/>
    </location>
</feature>
<feature type="chain" id="PRO_5038032042" evidence="7">
    <location>
        <begin position="27"/>
        <end position="226"/>
    </location>
</feature>
<dbReference type="Pfam" id="PF13488">
    <property type="entry name" value="Gly-zipper_Omp"/>
    <property type="match status" value="1"/>
</dbReference>
<feature type="domain" description="OmpA-like" evidence="8">
    <location>
        <begin position="96"/>
        <end position="214"/>
    </location>
</feature>
<dbReference type="CDD" id="cd07185">
    <property type="entry name" value="OmpA_C-like"/>
    <property type="match status" value="1"/>
</dbReference>
<organism evidence="9 10">
    <name type="scientific">Xylanibacter ruminicola</name>
    <name type="common">Prevotella ruminicola</name>
    <dbReference type="NCBI Taxonomy" id="839"/>
    <lineage>
        <taxon>Bacteria</taxon>
        <taxon>Pseudomonadati</taxon>
        <taxon>Bacteroidota</taxon>
        <taxon>Bacteroidia</taxon>
        <taxon>Bacteroidales</taxon>
        <taxon>Prevotellaceae</taxon>
        <taxon>Xylanibacter</taxon>
    </lineage>
</organism>
<dbReference type="Pfam" id="PF00691">
    <property type="entry name" value="OmpA"/>
    <property type="match status" value="1"/>
</dbReference>
<evidence type="ECO:0000256" key="2">
    <source>
        <dbReference type="ARBA" id="ARBA00023136"/>
    </source>
</evidence>
<feature type="compositionally biased region" description="Polar residues" evidence="5">
    <location>
        <begin position="183"/>
        <end position="197"/>
    </location>
</feature>
<keyword evidence="6" id="KW-0812">Transmembrane</keyword>
<feature type="region of interest" description="Disordered" evidence="5">
    <location>
        <begin position="183"/>
        <end position="202"/>
    </location>
</feature>
<evidence type="ECO:0000256" key="1">
    <source>
        <dbReference type="ARBA" id="ARBA00004442"/>
    </source>
</evidence>
<protein>
    <submittedName>
        <fullName evidence="9">OmpA family protein</fullName>
    </submittedName>
</protein>
<dbReference type="PROSITE" id="PS51257">
    <property type="entry name" value="PROKAR_LIPOPROTEIN"/>
    <property type="match status" value="1"/>
</dbReference>
<evidence type="ECO:0000256" key="5">
    <source>
        <dbReference type="SAM" id="MobiDB-lite"/>
    </source>
</evidence>
<name>A0A928BTD2_XYLRU</name>
<dbReference type="AlphaFoldDB" id="A0A928BTD2"/>
<evidence type="ECO:0000256" key="6">
    <source>
        <dbReference type="SAM" id="Phobius"/>
    </source>
</evidence>
<feature type="transmembrane region" description="Helical" evidence="6">
    <location>
        <begin position="46"/>
        <end position="68"/>
    </location>
</feature>
<dbReference type="Gene3D" id="3.30.1330.60">
    <property type="entry name" value="OmpA-like domain"/>
    <property type="match status" value="1"/>
</dbReference>
<dbReference type="SUPFAM" id="SSF103088">
    <property type="entry name" value="OmpA-like"/>
    <property type="match status" value="1"/>
</dbReference>
<dbReference type="InterPro" id="IPR006665">
    <property type="entry name" value="OmpA-like"/>
</dbReference>
<evidence type="ECO:0000256" key="4">
    <source>
        <dbReference type="PROSITE-ProRule" id="PRU00473"/>
    </source>
</evidence>
<dbReference type="InterPro" id="IPR006664">
    <property type="entry name" value="OMP_bac"/>
</dbReference>
<dbReference type="InterPro" id="IPR050330">
    <property type="entry name" value="Bact_OuterMem_StrucFunc"/>
</dbReference>
<keyword evidence="7" id="KW-0732">Signal</keyword>
<comment type="caution">
    <text evidence="9">The sequence shown here is derived from an EMBL/GenBank/DDBJ whole genome shotgun (WGS) entry which is preliminary data.</text>
</comment>
<dbReference type="InterPro" id="IPR036737">
    <property type="entry name" value="OmpA-like_sf"/>
</dbReference>
<accession>A0A928BTD2</accession>
<dbReference type="PRINTS" id="PR01021">
    <property type="entry name" value="OMPADOMAIN"/>
</dbReference>
<sequence length="226" mass="23047">MKNLKSIAAGLCAAMVLVGCNVSNTAKGTAIGAGGGAVVGAIIGKMAGNTAIGAVIGGTVGATTGAIIGKKMDKAKKEAEAVKNAQVETITDANGLEAVKVTFDSGILFATNKADLNATSKASLTQFAEVLKENRDMDIAIIGHTDNTGSDAINNPLSKNRAQSVSKFLKSQGVASAQIKTIDGQGSTNPVADNSTAEGRKQNRRVEVYMYASEKMINEANAEAGK</sequence>
<dbReference type="GO" id="GO:0009279">
    <property type="term" value="C:cell outer membrane"/>
    <property type="evidence" value="ECO:0007669"/>
    <property type="project" value="UniProtKB-SubCell"/>
</dbReference>
<comment type="subcellular location">
    <subcellularLocation>
        <location evidence="1">Cell outer membrane</location>
    </subcellularLocation>
</comment>
<evidence type="ECO:0000256" key="3">
    <source>
        <dbReference type="ARBA" id="ARBA00023237"/>
    </source>
</evidence>
<reference evidence="9" key="1">
    <citation type="submission" date="2019-04" db="EMBL/GenBank/DDBJ databases">
        <title>Evolution of Biomass-Degrading Anaerobic Consortia Revealed by Metagenomics.</title>
        <authorList>
            <person name="Peng X."/>
        </authorList>
    </citation>
    <scope>NUCLEOTIDE SEQUENCE</scope>
    <source>
        <strain evidence="9">SIG141</strain>
    </source>
</reference>
<evidence type="ECO:0000313" key="10">
    <source>
        <dbReference type="Proteomes" id="UP000763088"/>
    </source>
</evidence>
<gene>
    <name evidence="9" type="ORF">E7102_04635</name>
</gene>
<evidence type="ECO:0000256" key="7">
    <source>
        <dbReference type="SAM" id="SignalP"/>
    </source>
</evidence>
<proteinExistence type="predicted"/>
<evidence type="ECO:0000259" key="8">
    <source>
        <dbReference type="PROSITE" id="PS51123"/>
    </source>
</evidence>
<dbReference type="PANTHER" id="PTHR30329:SF21">
    <property type="entry name" value="LIPOPROTEIN YIAD-RELATED"/>
    <property type="match status" value="1"/>
</dbReference>
<dbReference type="InterPro" id="IPR039567">
    <property type="entry name" value="Gly-zipper"/>
</dbReference>
<dbReference type="PROSITE" id="PS51123">
    <property type="entry name" value="OMPA_2"/>
    <property type="match status" value="1"/>
</dbReference>
<dbReference type="PANTHER" id="PTHR30329">
    <property type="entry name" value="STATOR ELEMENT OF FLAGELLAR MOTOR COMPLEX"/>
    <property type="match status" value="1"/>
</dbReference>
<evidence type="ECO:0000313" key="9">
    <source>
        <dbReference type="EMBL" id="MBE6265747.1"/>
    </source>
</evidence>
<keyword evidence="6" id="KW-1133">Transmembrane helix</keyword>